<keyword evidence="1" id="KW-0732">Signal</keyword>
<feature type="chain" id="PRO_5024957714" description="DUF3551 domain-containing protein" evidence="1">
    <location>
        <begin position="26"/>
        <end position="88"/>
    </location>
</feature>
<organism evidence="2 3">
    <name type="scientific">Bradyrhizobium betae</name>
    <dbReference type="NCBI Taxonomy" id="244734"/>
    <lineage>
        <taxon>Bacteria</taxon>
        <taxon>Pseudomonadati</taxon>
        <taxon>Pseudomonadota</taxon>
        <taxon>Alphaproteobacteria</taxon>
        <taxon>Hyphomicrobiales</taxon>
        <taxon>Nitrobacteraceae</taxon>
        <taxon>Bradyrhizobium</taxon>
    </lineage>
</organism>
<dbReference type="KEGG" id="bbet:F8237_08155"/>
<dbReference type="RefSeq" id="WP_151643555.1">
    <property type="nucleotide sequence ID" value="NZ_CP044543.1"/>
</dbReference>
<name>A0A5P6P2R1_9BRAD</name>
<dbReference type="OrthoDB" id="8250120at2"/>
<gene>
    <name evidence="2" type="ORF">F8237_08155</name>
</gene>
<evidence type="ECO:0000313" key="2">
    <source>
        <dbReference type="EMBL" id="QFI72358.1"/>
    </source>
</evidence>
<dbReference type="Proteomes" id="UP000325641">
    <property type="component" value="Chromosome"/>
</dbReference>
<sequence>MLSRALAVALLLALPSMALPSVASAQVPVRFGFPNGAPWCAFGFDCRFLDYRECADWIFDPARNCLKNPYFAAHYPTNVDKGWSYNRR</sequence>
<feature type="signal peptide" evidence="1">
    <location>
        <begin position="1"/>
        <end position="25"/>
    </location>
</feature>
<evidence type="ECO:0000256" key="1">
    <source>
        <dbReference type="SAM" id="SignalP"/>
    </source>
</evidence>
<protein>
    <recommendedName>
        <fullName evidence="4">DUF3551 domain-containing protein</fullName>
    </recommendedName>
</protein>
<dbReference type="EMBL" id="CP044543">
    <property type="protein sequence ID" value="QFI72358.1"/>
    <property type="molecule type" value="Genomic_DNA"/>
</dbReference>
<reference evidence="3" key="1">
    <citation type="submission" date="2019-10" db="EMBL/GenBank/DDBJ databases">
        <title>Complete Genome Sequence of Bradyrhizobium betae type strain PL7HG1T.</title>
        <authorList>
            <person name="Bromfield E.S.P."/>
            <person name="Cloutier S."/>
        </authorList>
    </citation>
    <scope>NUCLEOTIDE SEQUENCE [LARGE SCALE GENOMIC DNA]</scope>
    <source>
        <strain evidence="3">PL7HG1</strain>
    </source>
</reference>
<dbReference type="AlphaFoldDB" id="A0A5P6P2R1"/>
<evidence type="ECO:0008006" key="4">
    <source>
        <dbReference type="Google" id="ProtNLM"/>
    </source>
</evidence>
<accession>A0A5P6P2R1</accession>
<proteinExistence type="predicted"/>
<evidence type="ECO:0000313" key="3">
    <source>
        <dbReference type="Proteomes" id="UP000325641"/>
    </source>
</evidence>